<dbReference type="Proteomes" id="UP000192356">
    <property type="component" value="Unassembled WGS sequence"/>
</dbReference>
<dbReference type="EMBL" id="LVKB01000118">
    <property type="protein sequence ID" value="ORD96184.1"/>
    <property type="molecule type" value="Genomic_DNA"/>
</dbReference>
<comment type="caution">
    <text evidence="1">The sequence shown here is derived from an EMBL/GenBank/DDBJ whole genome shotgun (WGS) entry which is preliminary data.</text>
</comment>
<evidence type="ECO:0000313" key="1">
    <source>
        <dbReference type="EMBL" id="ORD96184.1"/>
    </source>
</evidence>
<accession>A0A1X0Q909</accession>
<evidence type="ECO:0000313" key="2">
    <source>
        <dbReference type="Proteomes" id="UP000192356"/>
    </source>
</evidence>
<reference evidence="1 2" key="1">
    <citation type="journal article" date="2017" name="Environ. Microbiol.">
        <title>Decay of the glycolytic pathway and adaptation to intranuclear parasitism within Enterocytozoonidae microsporidia.</title>
        <authorList>
            <person name="Wiredu Boakye D."/>
            <person name="Jaroenlak P."/>
            <person name="Prachumwat A."/>
            <person name="Williams T.A."/>
            <person name="Bateman K.S."/>
            <person name="Itsathitphaisarn O."/>
            <person name="Sritunyalucksana K."/>
            <person name="Paszkiewicz K.H."/>
            <person name="Moore K.A."/>
            <person name="Stentiford G.D."/>
            <person name="Williams B.A."/>
        </authorList>
    </citation>
    <scope>NUCLEOTIDE SEQUENCE [LARGE SCALE GENOMIC DNA]</scope>
    <source>
        <strain evidence="1 2">GB1</strain>
    </source>
</reference>
<proteinExistence type="predicted"/>
<keyword evidence="2" id="KW-1185">Reference proteome</keyword>
<dbReference type="VEuPathDB" id="MicrosporidiaDB:A0H76_931"/>
<organism evidence="1 2">
    <name type="scientific">Hepatospora eriocheir</name>
    <dbReference type="NCBI Taxonomy" id="1081669"/>
    <lineage>
        <taxon>Eukaryota</taxon>
        <taxon>Fungi</taxon>
        <taxon>Fungi incertae sedis</taxon>
        <taxon>Microsporidia</taxon>
        <taxon>Hepatosporidae</taxon>
        <taxon>Hepatospora</taxon>
    </lineage>
</organism>
<protein>
    <submittedName>
        <fullName evidence="1">Uncharacterized protein</fullName>
    </submittedName>
</protein>
<dbReference type="AlphaFoldDB" id="A0A1X0Q909"/>
<sequence>MFNLLFLTNNKILRSYLTNSFYINCVNKNNSIVSTINPDVSENPEITDESILRVNSQDPFPNVFLKTCLKSEFKEESIVESVSIEISQSNSLKYLIINNSDDKKITFIKYNNTEYYYPLISLIDAGINMKNHYIFWLKQDNLTPCNHIPLLIQNFKSYLMLIQNIINEKSSRKFLDYYIILKNSEKNLDVLKPFKLVHCLFKLHVCFLLKNFYFSRLKELSSKFYDSVRFNIQFNYKKNTNLFLADISLLDSYFKNEGIKEKYEFITKEFENFFNELVFIAKYSFYPCDFKKYGFKYYKDHEQIDLSFKSFYEDFIEKISGKTQSFFNFTINSGDQDQNDIPNNVIINIVSLKHEFYFINKILDFFMFCPDSCIQYIYDYRDIETIDN</sequence>
<gene>
    <name evidence="1" type="ORF">HERIO_1859</name>
</gene>
<dbReference type="VEuPathDB" id="MicrosporidiaDB:HERIO_1859"/>
<name>A0A1X0Q909_9MICR</name>